<accession>A0A868BZG5</accession>
<name>A0A868BZG5_9CAUD</name>
<sequence length="46" mass="5360">MAQVTVKYKRNRETRTDGIKAWRVDRTFVVQRTACLVRTGQCRCTG</sequence>
<dbReference type="Proteomes" id="UP000671943">
    <property type="component" value="Segment"/>
</dbReference>
<organism evidence="1 2">
    <name type="scientific">Xanthomonas phage Xaa_vB_phi31</name>
    <dbReference type="NCBI Taxonomy" id="2776752"/>
    <lineage>
        <taxon>Viruses</taxon>
        <taxon>Duplodnaviria</taxon>
        <taxon>Heunggongvirae</taxon>
        <taxon>Uroviricota</taxon>
        <taxon>Caudoviricetes</taxon>
        <taxon>Autographivirales</taxon>
        <taxon>Autonotataviridae</taxon>
        <taxon>Gujervirinae</taxon>
        <taxon>Pazvirus</taxon>
        <taxon>Pazvirus 31</taxon>
    </lineage>
</organism>
<dbReference type="EMBL" id="MT951568">
    <property type="protein sequence ID" value="QOI69507.1"/>
    <property type="molecule type" value="Genomic_DNA"/>
</dbReference>
<reference evidence="1" key="1">
    <citation type="submission" date="2020-08" db="EMBL/GenBank/DDBJ databases">
        <authorList>
            <person name="Nguyen N.T.T."/>
            <person name="Holtappels D."/>
            <person name="Doan T.T.K."/>
            <person name="Pham H.K.N."/>
            <person name="Wagemans J."/>
        </authorList>
    </citation>
    <scope>NUCLEOTIDE SEQUENCE</scope>
</reference>
<protein>
    <submittedName>
        <fullName evidence="1">Uncharacterized protein</fullName>
    </submittedName>
</protein>
<evidence type="ECO:0000313" key="2">
    <source>
        <dbReference type="Proteomes" id="UP000671943"/>
    </source>
</evidence>
<gene>
    <name evidence="1" type="ORF">XaavBphi31_10</name>
</gene>
<evidence type="ECO:0000313" key="1">
    <source>
        <dbReference type="EMBL" id="QOI69507.1"/>
    </source>
</evidence>
<proteinExistence type="predicted"/>
<keyword evidence="2" id="KW-1185">Reference proteome</keyword>